<feature type="non-terminal residue" evidence="1">
    <location>
        <position position="127"/>
    </location>
</feature>
<dbReference type="EMBL" id="UOFF01000210">
    <property type="protein sequence ID" value="VAW56306.1"/>
    <property type="molecule type" value="Genomic_DNA"/>
</dbReference>
<dbReference type="Pfam" id="PF04338">
    <property type="entry name" value="DUF481"/>
    <property type="match status" value="1"/>
</dbReference>
<organism evidence="1">
    <name type="scientific">hydrothermal vent metagenome</name>
    <dbReference type="NCBI Taxonomy" id="652676"/>
    <lineage>
        <taxon>unclassified sequences</taxon>
        <taxon>metagenomes</taxon>
        <taxon>ecological metagenomes</taxon>
    </lineage>
</organism>
<proteinExistence type="predicted"/>
<protein>
    <submittedName>
        <fullName evidence="1">Uncharacterized protein</fullName>
    </submittedName>
</protein>
<evidence type="ECO:0000313" key="1">
    <source>
        <dbReference type="EMBL" id="VAW56306.1"/>
    </source>
</evidence>
<accession>A0A3B0XI79</accession>
<sequence length="127" mass="13914">MLKINVFFVLLVLSIMSSAFAEGWSGEGELGFTSTSGNTNAESLNAKLGLGKKHGKWSHAVLLTSLQSSNNGLDSADRVVFTGKSEYNFLEKTFLFGRVRYEKDKFSGFDHQTVISFGIGHVILDTD</sequence>
<dbReference type="InterPro" id="IPR007433">
    <property type="entry name" value="DUF481"/>
</dbReference>
<name>A0A3B0XI79_9ZZZZ</name>
<dbReference type="AlphaFoldDB" id="A0A3B0XI79"/>
<gene>
    <name evidence="1" type="ORF">MNBD_GAMMA07-2237</name>
</gene>
<reference evidence="1" key="1">
    <citation type="submission" date="2018-06" db="EMBL/GenBank/DDBJ databases">
        <authorList>
            <person name="Zhirakovskaya E."/>
        </authorList>
    </citation>
    <scope>NUCLEOTIDE SEQUENCE</scope>
</reference>